<dbReference type="SUPFAM" id="SSF56801">
    <property type="entry name" value="Acetyl-CoA synthetase-like"/>
    <property type="match status" value="1"/>
</dbReference>
<keyword evidence="2 5" id="KW-0436">Ligase</keyword>
<feature type="domain" description="AMP-dependent synthetase/ligase" evidence="3">
    <location>
        <begin position="51"/>
        <end position="412"/>
    </location>
</feature>
<keyword evidence="6" id="KW-1185">Reference proteome</keyword>
<dbReference type="InterPro" id="IPR045851">
    <property type="entry name" value="AMP-bd_C_sf"/>
</dbReference>
<evidence type="ECO:0000256" key="1">
    <source>
        <dbReference type="ARBA" id="ARBA00006432"/>
    </source>
</evidence>
<protein>
    <submittedName>
        <fullName evidence="5">O-succinylbenzoic acid--CoA ligase</fullName>
    </submittedName>
</protein>
<accession>A0A1H3IDS0</accession>
<name>A0A1H3IDS0_9EURY</name>
<dbReference type="Pfam" id="PF00501">
    <property type="entry name" value="AMP-binding"/>
    <property type="match status" value="1"/>
</dbReference>
<organism evidence="5 6">
    <name type="scientific">Halobellus clavatus</name>
    <dbReference type="NCBI Taxonomy" id="660517"/>
    <lineage>
        <taxon>Archaea</taxon>
        <taxon>Methanobacteriati</taxon>
        <taxon>Methanobacteriota</taxon>
        <taxon>Stenosarchaea group</taxon>
        <taxon>Halobacteria</taxon>
        <taxon>Halobacteriales</taxon>
        <taxon>Haloferacaceae</taxon>
        <taxon>Halobellus</taxon>
    </lineage>
</organism>
<evidence type="ECO:0000256" key="2">
    <source>
        <dbReference type="ARBA" id="ARBA00022598"/>
    </source>
</evidence>
<comment type="similarity">
    <text evidence="1">Belongs to the ATP-dependent AMP-binding enzyme family.</text>
</comment>
<dbReference type="GO" id="GO:0006631">
    <property type="term" value="P:fatty acid metabolic process"/>
    <property type="evidence" value="ECO:0007669"/>
    <property type="project" value="TreeGrafter"/>
</dbReference>
<dbReference type="OrthoDB" id="193284at2157"/>
<dbReference type="Gene3D" id="3.30.300.30">
    <property type="match status" value="1"/>
</dbReference>
<evidence type="ECO:0000313" key="5">
    <source>
        <dbReference type="EMBL" id="SDY25409.1"/>
    </source>
</evidence>
<evidence type="ECO:0000259" key="3">
    <source>
        <dbReference type="Pfam" id="PF00501"/>
    </source>
</evidence>
<dbReference type="AlphaFoldDB" id="A0A1H3IDS0"/>
<dbReference type="PANTHER" id="PTHR43201">
    <property type="entry name" value="ACYL-COA SYNTHETASE"/>
    <property type="match status" value="1"/>
</dbReference>
<dbReference type="STRING" id="660517.SAMN04487946_109124"/>
<dbReference type="Pfam" id="PF13193">
    <property type="entry name" value="AMP-binding_C"/>
    <property type="match status" value="1"/>
</dbReference>
<dbReference type="InterPro" id="IPR020845">
    <property type="entry name" value="AMP-binding_CS"/>
</dbReference>
<dbReference type="PANTHER" id="PTHR43201:SF5">
    <property type="entry name" value="MEDIUM-CHAIN ACYL-COA LIGASE ACSF2, MITOCHONDRIAL"/>
    <property type="match status" value="1"/>
</dbReference>
<dbReference type="InterPro" id="IPR025110">
    <property type="entry name" value="AMP-bd_C"/>
</dbReference>
<gene>
    <name evidence="5" type="ORF">SAMN04487946_109124</name>
</gene>
<proteinExistence type="inferred from homology"/>
<sequence>MQDFTNETIIWDDNVVTHRLDAFSGIEETEHRGKRVRAFADRPESLFELFASAVTEAPDREFVVFPDSGVRLTYREMADRVDRLAGGLQSAGISMGDRIVLLVDSRVEFVESLLAAARIGAVVSPLNTRHSPEEIRGMFADGAPDLVLVGDAYVDKLDGSAYETPNSATFVLDADSTEQSYDGLVSHTRRDVEESATKPADLLTVMYTSGTTGQPKAVPIDNFHGVNAALNNAYIHDLQPGDRILVPSPLFHVTGLVCGLLTAIARTGTGVIMRDYDAQRFLEYVDAERISYCMGVPTHIVLAAEKADDAAHDTSSFEKFAYGGAPMPPDAIPKIRDAFPDLKLYHSYGKTENFAGIAAMIPDQYIDDNPDAVGMPTPTTKFAVVDEDRNRLPPGQIGELAMYGPFVAERYLSSPDGTEEEFEDGWHYTGDIGVIDESGFIRLRGRKGNMMIRGGENVYPVEVEDALLSVPGVREAGVTSFPDDVLGERIIAVVAPEEGHRVTEEMLVAACEEHLAEYKVPDIFRVVDELPRNQNGKLKRQQLVPKPLQFGIKFGG</sequence>
<evidence type="ECO:0000313" key="6">
    <source>
        <dbReference type="Proteomes" id="UP000199170"/>
    </source>
</evidence>
<evidence type="ECO:0000259" key="4">
    <source>
        <dbReference type="Pfam" id="PF13193"/>
    </source>
</evidence>
<dbReference type="EMBL" id="FNPB01000009">
    <property type="protein sequence ID" value="SDY25409.1"/>
    <property type="molecule type" value="Genomic_DNA"/>
</dbReference>
<dbReference type="PROSITE" id="PS00455">
    <property type="entry name" value="AMP_BINDING"/>
    <property type="match status" value="1"/>
</dbReference>
<dbReference type="GO" id="GO:0031956">
    <property type="term" value="F:medium-chain fatty acid-CoA ligase activity"/>
    <property type="evidence" value="ECO:0007669"/>
    <property type="project" value="TreeGrafter"/>
</dbReference>
<dbReference type="Gene3D" id="3.40.50.12780">
    <property type="entry name" value="N-terminal domain of ligase-like"/>
    <property type="match status" value="1"/>
</dbReference>
<dbReference type="Proteomes" id="UP000199170">
    <property type="component" value="Unassembled WGS sequence"/>
</dbReference>
<feature type="domain" description="AMP-binding enzyme C-terminal" evidence="4">
    <location>
        <begin position="462"/>
        <end position="537"/>
    </location>
</feature>
<dbReference type="RefSeq" id="WP_089768108.1">
    <property type="nucleotide sequence ID" value="NZ_FNPB01000009.1"/>
</dbReference>
<reference evidence="6" key="1">
    <citation type="submission" date="2016-10" db="EMBL/GenBank/DDBJ databases">
        <authorList>
            <person name="Varghese N."/>
            <person name="Submissions S."/>
        </authorList>
    </citation>
    <scope>NUCLEOTIDE SEQUENCE [LARGE SCALE GENOMIC DNA]</scope>
    <source>
        <strain evidence="6">CGMCC 1.10118</strain>
    </source>
</reference>
<dbReference type="InterPro" id="IPR042099">
    <property type="entry name" value="ANL_N_sf"/>
</dbReference>
<dbReference type="InterPro" id="IPR000873">
    <property type="entry name" value="AMP-dep_synth/lig_dom"/>
</dbReference>